<protein>
    <submittedName>
        <fullName evidence="2">DUF4260 domain-containing protein</fullName>
    </submittedName>
</protein>
<evidence type="ECO:0000256" key="1">
    <source>
        <dbReference type="SAM" id="Phobius"/>
    </source>
</evidence>
<name>A0A9D1PKY1_9BACI</name>
<gene>
    <name evidence="2" type="ORF">H9895_03885</name>
</gene>
<evidence type="ECO:0000313" key="2">
    <source>
        <dbReference type="EMBL" id="HIV74204.1"/>
    </source>
</evidence>
<dbReference type="InterPro" id="IPR025356">
    <property type="entry name" value="DUF4260"/>
</dbReference>
<dbReference type="EMBL" id="DXHX01000054">
    <property type="protein sequence ID" value="HIV74204.1"/>
    <property type="molecule type" value="Genomic_DNA"/>
</dbReference>
<keyword evidence="1" id="KW-0812">Transmembrane</keyword>
<keyword evidence="1" id="KW-1133">Transmembrane helix</keyword>
<accession>A0A9D1PKY1</accession>
<reference evidence="2" key="1">
    <citation type="journal article" date="2021" name="PeerJ">
        <title>Extensive microbial diversity within the chicken gut microbiome revealed by metagenomics and culture.</title>
        <authorList>
            <person name="Gilroy R."/>
            <person name="Ravi A."/>
            <person name="Getino M."/>
            <person name="Pursley I."/>
            <person name="Horton D.L."/>
            <person name="Alikhan N.F."/>
            <person name="Baker D."/>
            <person name="Gharbi K."/>
            <person name="Hall N."/>
            <person name="Watson M."/>
            <person name="Adriaenssens E.M."/>
            <person name="Foster-Nyarko E."/>
            <person name="Jarju S."/>
            <person name="Secka A."/>
            <person name="Antonio M."/>
            <person name="Oren A."/>
            <person name="Chaudhuri R.R."/>
            <person name="La Ragione R."/>
            <person name="Hildebrand F."/>
            <person name="Pallen M.J."/>
        </authorList>
    </citation>
    <scope>NUCLEOTIDE SEQUENCE</scope>
    <source>
        <strain evidence="2">CHK169-2315</strain>
    </source>
</reference>
<sequence>MNKLLLHVEGLVFFIVSTYVYFYLGFSGLLFAILLLAPDISAIGYVWNNKIGAILYNLFHTYTTPIVLLLVGYFLHYQIFTMVSLIWIAHIGMDRTVGYGLKYMTNFKDNHLNRM</sequence>
<feature type="transmembrane region" description="Helical" evidence="1">
    <location>
        <begin position="66"/>
        <end position="89"/>
    </location>
</feature>
<organism evidence="2 3">
    <name type="scientific">Candidatus Pseudogracilibacillus intestinigallinarum</name>
    <dbReference type="NCBI Taxonomy" id="2838742"/>
    <lineage>
        <taxon>Bacteria</taxon>
        <taxon>Bacillati</taxon>
        <taxon>Bacillota</taxon>
        <taxon>Bacilli</taxon>
        <taxon>Bacillales</taxon>
        <taxon>Bacillaceae</taxon>
        <taxon>Pseudogracilibacillus</taxon>
    </lineage>
</organism>
<keyword evidence="1" id="KW-0472">Membrane</keyword>
<feature type="transmembrane region" description="Helical" evidence="1">
    <location>
        <begin position="12"/>
        <end position="37"/>
    </location>
</feature>
<comment type="caution">
    <text evidence="2">The sequence shown here is derived from an EMBL/GenBank/DDBJ whole genome shotgun (WGS) entry which is preliminary data.</text>
</comment>
<dbReference type="Pfam" id="PF14079">
    <property type="entry name" value="DUF4260"/>
    <property type="match status" value="1"/>
</dbReference>
<evidence type="ECO:0000313" key="3">
    <source>
        <dbReference type="Proteomes" id="UP000823937"/>
    </source>
</evidence>
<dbReference type="AlphaFoldDB" id="A0A9D1PKY1"/>
<dbReference type="Proteomes" id="UP000823937">
    <property type="component" value="Unassembled WGS sequence"/>
</dbReference>
<reference evidence="2" key="2">
    <citation type="submission" date="2021-04" db="EMBL/GenBank/DDBJ databases">
        <authorList>
            <person name="Gilroy R."/>
        </authorList>
    </citation>
    <scope>NUCLEOTIDE SEQUENCE</scope>
    <source>
        <strain evidence="2">CHK169-2315</strain>
    </source>
</reference>
<proteinExistence type="predicted"/>